<dbReference type="EMBL" id="WTPW01002112">
    <property type="protein sequence ID" value="KAF0396651.1"/>
    <property type="molecule type" value="Genomic_DNA"/>
</dbReference>
<comment type="similarity">
    <text evidence="1">Belongs to the 'GDXG' lipolytic enzyme family.</text>
</comment>
<dbReference type="InterPro" id="IPR033140">
    <property type="entry name" value="Lipase_GDXG_put_SER_AS"/>
</dbReference>
<protein>
    <submittedName>
        <fullName evidence="5">Alpha/beta-hydrolase</fullName>
    </submittedName>
</protein>
<evidence type="ECO:0000259" key="4">
    <source>
        <dbReference type="Pfam" id="PF07859"/>
    </source>
</evidence>
<name>A0A8H3X199_GIGMA</name>
<dbReference type="OrthoDB" id="408631at2759"/>
<dbReference type="Proteomes" id="UP000439903">
    <property type="component" value="Unassembled WGS sequence"/>
</dbReference>
<accession>A0A8H3X199</accession>
<dbReference type="InterPro" id="IPR013094">
    <property type="entry name" value="AB_hydrolase_3"/>
</dbReference>
<dbReference type="AlphaFoldDB" id="A0A8H3X199"/>
<evidence type="ECO:0000313" key="6">
    <source>
        <dbReference type="Proteomes" id="UP000439903"/>
    </source>
</evidence>
<evidence type="ECO:0000256" key="1">
    <source>
        <dbReference type="ARBA" id="ARBA00010515"/>
    </source>
</evidence>
<dbReference type="PANTHER" id="PTHR48081">
    <property type="entry name" value="AB HYDROLASE SUPERFAMILY PROTEIN C4A8.06C"/>
    <property type="match status" value="1"/>
</dbReference>
<dbReference type="Pfam" id="PF07859">
    <property type="entry name" value="Abhydrolase_3"/>
    <property type="match status" value="1"/>
</dbReference>
<evidence type="ECO:0000256" key="2">
    <source>
        <dbReference type="ARBA" id="ARBA00022801"/>
    </source>
</evidence>
<dbReference type="InterPro" id="IPR050300">
    <property type="entry name" value="GDXG_lipolytic_enzyme"/>
</dbReference>
<keyword evidence="2 5" id="KW-0378">Hydrolase</keyword>
<dbReference type="InterPro" id="IPR029058">
    <property type="entry name" value="AB_hydrolase_fold"/>
</dbReference>
<dbReference type="SUPFAM" id="SSF53474">
    <property type="entry name" value="alpha/beta-Hydrolases"/>
    <property type="match status" value="1"/>
</dbReference>
<evidence type="ECO:0000256" key="3">
    <source>
        <dbReference type="PROSITE-ProRule" id="PRU10038"/>
    </source>
</evidence>
<dbReference type="Gene3D" id="3.40.50.1820">
    <property type="entry name" value="alpha/beta hydrolase"/>
    <property type="match status" value="1"/>
</dbReference>
<feature type="domain" description="Alpha/beta hydrolase fold-3" evidence="4">
    <location>
        <begin position="129"/>
        <end position="250"/>
    </location>
</feature>
<organism evidence="5 6">
    <name type="scientific">Gigaspora margarita</name>
    <dbReference type="NCBI Taxonomy" id="4874"/>
    <lineage>
        <taxon>Eukaryota</taxon>
        <taxon>Fungi</taxon>
        <taxon>Fungi incertae sedis</taxon>
        <taxon>Mucoromycota</taxon>
        <taxon>Glomeromycotina</taxon>
        <taxon>Glomeromycetes</taxon>
        <taxon>Diversisporales</taxon>
        <taxon>Gigasporaceae</taxon>
        <taxon>Gigaspora</taxon>
    </lineage>
</organism>
<keyword evidence="6" id="KW-1185">Reference proteome</keyword>
<comment type="caution">
    <text evidence="5">The sequence shown here is derived from an EMBL/GenBank/DDBJ whole genome shotgun (WGS) entry which is preliminary data.</text>
</comment>
<dbReference type="GO" id="GO:0016787">
    <property type="term" value="F:hydrolase activity"/>
    <property type="evidence" value="ECO:0007669"/>
    <property type="project" value="UniProtKB-KW"/>
</dbReference>
<evidence type="ECO:0000313" key="5">
    <source>
        <dbReference type="EMBL" id="KAF0396651.1"/>
    </source>
</evidence>
<proteinExistence type="inferred from homology"/>
<sequence length="484" mass="54433">MEPDFFFLLPVIPALSSAVFKYYTEGPPKKSWDLKFHLSMALIKTNQRFLKLPFEQLQKVADKFIIKVPSNITVKDVILDEEYRRKSITHLEKLLKQYEDVLDEKWKEPNDGRLSGEWAYTNEADNVVVLYLHGGAFRASTSKNARTITFKFAELANSRVFAPNLRLSPQNQFPAALCDSIAAYLYLINPGPEAGFDPINPKKIVLSGDSSGGNLVYALLLFLRDAGLPLPAGSVILSPWTDLTHSMPSMWSAELDKIDSLSSKLGFFDIGAPSPISEEYFVTAKALADKIALKKPTIVSHPSFTEVPRFQIYCANEALAIPYVSPMLAESLGNLPPILCQVGGDERLRDESILISYKAANPREYQLPSYATKNFEKSPFKNPTKVILEVYDDMPHGWHLLTFSEPSKIAFERCSDFIKRVTSIEDNNISMIDLVKEDLVSPSISVFPSFFAMRINTNGEIRELNETDKDCLKWDKIGIVPKET</sequence>
<dbReference type="PROSITE" id="PS01174">
    <property type="entry name" value="LIPASE_GDXG_SER"/>
    <property type="match status" value="1"/>
</dbReference>
<gene>
    <name evidence="5" type="ORF">F8M41_010053</name>
</gene>
<dbReference type="PANTHER" id="PTHR48081:SF19">
    <property type="entry name" value="AB HYDROLASE SUPERFAMILY PROTEIN C4A8.06C"/>
    <property type="match status" value="1"/>
</dbReference>
<reference evidence="5 6" key="1">
    <citation type="journal article" date="2019" name="Environ. Microbiol.">
        <title>At the nexus of three kingdoms: the genome of the mycorrhizal fungus Gigaspora margarita provides insights into plant, endobacterial and fungal interactions.</title>
        <authorList>
            <person name="Venice F."/>
            <person name="Ghignone S."/>
            <person name="Salvioli di Fossalunga A."/>
            <person name="Amselem J."/>
            <person name="Novero M."/>
            <person name="Xianan X."/>
            <person name="Sedzielewska Toro K."/>
            <person name="Morin E."/>
            <person name="Lipzen A."/>
            <person name="Grigoriev I.V."/>
            <person name="Henrissat B."/>
            <person name="Martin F.M."/>
            <person name="Bonfante P."/>
        </authorList>
    </citation>
    <scope>NUCLEOTIDE SEQUENCE [LARGE SCALE GENOMIC DNA]</scope>
    <source>
        <strain evidence="5 6">BEG34</strain>
    </source>
</reference>
<feature type="active site" evidence="3">
    <location>
        <position position="210"/>
    </location>
</feature>